<dbReference type="Proteomes" id="UP001235269">
    <property type="component" value="Unassembled WGS sequence"/>
</dbReference>
<dbReference type="Pfam" id="PF00005">
    <property type="entry name" value="ABC_tran"/>
    <property type="match status" value="1"/>
</dbReference>
<dbReference type="InterPro" id="IPR003593">
    <property type="entry name" value="AAA+_ATPase"/>
</dbReference>
<evidence type="ECO:0000256" key="1">
    <source>
        <dbReference type="ARBA" id="ARBA00004417"/>
    </source>
</evidence>
<reference evidence="7 8" key="1">
    <citation type="submission" date="2023-07" db="EMBL/GenBank/DDBJ databases">
        <title>Genomic Encyclopedia of Type Strains, Phase IV (KMG-IV): sequencing the most valuable type-strain genomes for metagenomic binning, comparative biology and taxonomic classification.</title>
        <authorList>
            <person name="Goeker M."/>
        </authorList>
    </citation>
    <scope>NUCLEOTIDE SEQUENCE [LARGE SCALE GENOMIC DNA]</scope>
    <source>
        <strain evidence="7 8">DSM 100301</strain>
    </source>
</reference>
<dbReference type="InterPro" id="IPR017871">
    <property type="entry name" value="ABC_transporter-like_CS"/>
</dbReference>
<dbReference type="RefSeq" id="WP_370878043.1">
    <property type="nucleotide sequence ID" value="NZ_JAUSWH010000005.1"/>
</dbReference>
<dbReference type="PROSITE" id="PS50893">
    <property type="entry name" value="ABC_TRANSPORTER_2"/>
    <property type="match status" value="1"/>
</dbReference>
<protein>
    <submittedName>
        <fullName evidence="7">Oligopeptide transport system ATP-binding protein</fullName>
    </submittedName>
</protein>
<dbReference type="PROSITE" id="PS00211">
    <property type="entry name" value="ABC_TRANSPORTER_1"/>
    <property type="match status" value="1"/>
</dbReference>
<comment type="similarity">
    <text evidence="2">Belongs to the ABC transporter superfamily.</text>
</comment>
<dbReference type="PANTHER" id="PTHR43776">
    <property type="entry name" value="TRANSPORT ATP-BINDING PROTEIN"/>
    <property type="match status" value="1"/>
</dbReference>
<dbReference type="SUPFAM" id="SSF52540">
    <property type="entry name" value="P-loop containing nucleoside triphosphate hydrolases"/>
    <property type="match status" value="1"/>
</dbReference>
<dbReference type="InterPro" id="IPR027417">
    <property type="entry name" value="P-loop_NTPase"/>
</dbReference>
<dbReference type="InterPro" id="IPR050319">
    <property type="entry name" value="ABC_transp_ATP-bind"/>
</dbReference>
<evidence type="ECO:0000256" key="2">
    <source>
        <dbReference type="ARBA" id="ARBA00005417"/>
    </source>
</evidence>
<proteinExistence type="inferred from homology"/>
<feature type="domain" description="ABC transporter" evidence="6">
    <location>
        <begin position="17"/>
        <end position="259"/>
    </location>
</feature>
<dbReference type="NCBIfam" id="TIGR01727">
    <property type="entry name" value="oligo_HPY"/>
    <property type="match status" value="1"/>
</dbReference>
<dbReference type="EMBL" id="JAUSWH010000005">
    <property type="protein sequence ID" value="MDQ0455769.1"/>
    <property type="molecule type" value="Genomic_DNA"/>
</dbReference>
<comment type="subcellular location">
    <subcellularLocation>
        <location evidence="1">Cell inner membrane</location>
        <topology evidence="1">Peripheral membrane protein</topology>
    </subcellularLocation>
</comment>
<gene>
    <name evidence="7" type="ORF">QO005_002109</name>
</gene>
<comment type="caution">
    <text evidence="7">The sequence shown here is derived from an EMBL/GenBank/DDBJ whole genome shotgun (WGS) entry which is preliminary data.</text>
</comment>
<keyword evidence="5 7" id="KW-0067">ATP-binding</keyword>
<accession>A0ABU0IEX0</accession>
<dbReference type="CDD" id="cd03257">
    <property type="entry name" value="ABC_NikE_OppD_transporters"/>
    <property type="match status" value="1"/>
</dbReference>
<organism evidence="7 8">
    <name type="scientific">Rhizobium paknamense</name>
    <dbReference type="NCBI Taxonomy" id="1206817"/>
    <lineage>
        <taxon>Bacteria</taxon>
        <taxon>Pseudomonadati</taxon>
        <taxon>Pseudomonadota</taxon>
        <taxon>Alphaproteobacteria</taxon>
        <taxon>Hyphomicrobiales</taxon>
        <taxon>Rhizobiaceae</taxon>
        <taxon>Rhizobium/Agrobacterium group</taxon>
        <taxon>Rhizobium</taxon>
    </lineage>
</organism>
<dbReference type="SMART" id="SM00382">
    <property type="entry name" value="AAA"/>
    <property type="match status" value="1"/>
</dbReference>
<keyword evidence="8" id="KW-1185">Reference proteome</keyword>
<evidence type="ECO:0000259" key="6">
    <source>
        <dbReference type="PROSITE" id="PS50893"/>
    </source>
</evidence>
<dbReference type="InterPro" id="IPR013563">
    <property type="entry name" value="Oligopep_ABC_C"/>
</dbReference>
<evidence type="ECO:0000313" key="7">
    <source>
        <dbReference type="EMBL" id="MDQ0455769.1"/>
    </source>
</evidence>
<name>A0ABU0IEX0_9HYPH</name>
<evidence type="ECO:0000256" key="4">
    <source>
        <dbReference type="ARBA" id="ARBA00022741"/>
    </source>
</evidence>
<keyword evidence="3" id="KW-0813">Transport</keyword>
<evidence type="ECO:0000256" key="3">
    <source>
        <dbReference type="ARBA" id="ARBA00022448"/>
    </source>
</evidence>
<dbReference type="Gene3D" id="3.40.50.300">
    <property type="entry name" value="P-loop containing nucleotide triphosphate hydrolases"/>
    <property type="match status" value="1"/>
</dbReference>
<keyword evidence="4" id="KW-0547">Nucleotide-binding</keyword>
<sequence length="336" mass="36609">MTDILLKADAVHVRYPIRKAGLLPGAEPLWLKAVNGVDFTLNQGQTLGVVGESGCGKSTLARAIIRLVEAQGRVTWKGGTDLLSLSPRQMLAYRADIQMIFQDPLASLNPRMTVGDSIAEPLKTHREHLSRRQIRAKVQEMMARVGLLPDQVNRYPHEFSGGQCQRIGIARALIVEPKLIICDEPVSALDVSIQAQIINLLMDLQKENGLALLFIAHDLSVVKHISTEVMVLYLGRVMEIAPRDSLYRKPLHPYTQALLSAAPVPDPAIERAKTALPILGELPSPLNPPSGCVFRTRCPKAANLCAEQVPALKEQPSLDGHKVACHFPATAYSGGG</sequence>
<evidence type="ECO:0000313" key="8">
    <source>
        <dbReference type="Proteomes" id="UP001235269"/>
    </source>
</evidence>
<dbReference type="GO" id="GO:0005524">
    <property type="term" value="F:ATP binding"/>
    <property type="evidence" value="ECO:0007669"/>
    <property type="project" value="UniProtKB-KW"/>
</dbReference>
<dbReference type="Pfam" id="PF08352">
    <property type="entry name" value="oligo_HPY"/>
    <property type="match status" value="1"/>
</dbReference>
<dbReference type="PANTHER" id="PTHR43776:SF7">
    <property type="entry name" value="D,D-DIPEPTIDE TRANSPORT ATP-BINDING PROTEIN DDPF-RELATED"/>
    <property type="match status" value="1"/>
</dbReference>
<dbReference type="InterPro" id="IPR003439">
    <property type="entry name" value="ABC_transporter-like_ATP-bd"/>
</dbReference>
<evidence type="ECO:0000256" key="5">
    <source>
        <dbReference type="ARBA" id="ARBA00022840"/>
    </source>
</evidence>